<keyword evidence="3" id="KW-1003">Cell membrane</keyword>
<keyword evidence="4 12" id="KW-0812">Transmembrane</keyword>
<sequence>MNKPIYIIQSLIVLSGMLLICQATENHLLRIALLDVKNDWSSNDTSSQWSYDITGRSGQIFSVIQWNEISTKTKNMQEVKSIFDESHDLWLFTAGLCEEYFFLDTIIPWNFTYSCVAPFTKPDFSMMVVPCSNSQRRNGRAVGDENGLFCLYRQDSLKKIKTMEAIVQDLKWDNFILIYETKTELNVKTFTDIIGGDQITLTLYNIDELKNNTEKYFNLFYKIYNGTEYESRNLLLMCSQICINTVLHQVDKFDERNSGATAMGVFSKWLITDLDETTTLPNGCQLKMDNIAVVNFPFSNKDSLSRFRTVFVNSIKTSISNFIDIELASLDSTTDTDTDTLPALVHDLLIKDLTTYTDCWRAEIFTLLYKTEGRLLSPVGHVNYTENVNLFPNVIIFPNTKYGFNQRVFRTTTNSWQPFSKRLPKVNGTVQYEGYSYDIMKVLQNSLNFSLTIIEPEDGEWGRVLNGSWTGNVGQLHRREVDLFVGPLAMSADREQAIDFVYPYFLAYTAVVFRLPDPNKNKWRKLIEPFQWEVHVCLFSSFCGTILLLYTIESLNPFYLKSKKPRPTFQGIVLYLFGAMLFQGGNVMPSSSSGRALLAAWWIFCLISVATYSGNLIAFLTVSKEKLPFETLAELGKQDEYKWGTLEGSVWVSLLQNSNLSDYKRLWQGILEFNKTDPDVLHLDQDLQRHKVITENYGYIADKTTAETWVFQSCDLTYLKELFFPMNYAFGLQSNSPYLQYFSDEMMKIMESGLAQILKRNWWPKPGTCVDDSNAVQTVELIDIQSAFYVILIGMTLACLTILVESFFTKNGPHIYLRFEGLRKLISRH</sequence>
<organism evidence="16 17">
    <name type="scientific">Patella caerulea</name>
    <name type="common">Rayed Mediterranean limpet</name>
    <dbReference type="NCBI Taxonomy" id="87958"/>
    <lineage>
        <taxon>Eukaryota</taxon>
        <taxon>Metazoa</taxon>
        <taxon>Spiralia</taxon>
        <taxon>Lophotrochozoa</taxon>
        <taxon>Mollusca</taxon>
        <taxon>Gastropoda</taxon>
        <taxon>Patellogastropoda</taxon>
        <taxon>Patelloidea</taxon>
        <taxon>Patellidae</taxon>
        <taxon>Patella</taxon>
    </lineage>
</organism>
<gene>
    <name evidence="16" type="ORF">SNE40_009911</name>
</gene>
<keyword evidence="5 12" id="KW-1133">Transmembrane helix</keyword>
<dbReference type="GO" id="GO:0005886">
    <property type="term" value="C:plasma membrane"/>
    <property type="evidence" value="ECO:0007669"/>
    <property type="project" value="UniProtKB-SubCell"/>
</dbReference>
<evidence type="ECO:0000256" key="10">
    <source>
        <dbReference type="ARBA" id="ARBA00023286"/>
    </source>
</evidence>
<keyword evidence="8" id="KW-0675">Receptor</keyword>
<keyword evidence="6" id="KW-0406">Ion transport</keyword>
<evidence type="ECO:0000256" key="12">
    <source>
        <dbReference type="SAM" id="Phobius"/>
    </source>
</evidence>
<dbReference type="Gene3D" id="3.40.190.10">
    <property type="entry name" value="Periplasmic binding protein-like II"/>
    <property type="match status" value="1"/>
</dbReference>
<keyword evidence="9" id="KW-0325">Glycoprotein</keyword>
<feature type="transmembrane region" description="Helical" evidence="12">
    <location>
        <begin position="600"/>
        <end position="622"/>
    </location>
</feature>
<dbReference type="SMART" id="SM00918">
    <property type="entry name" value="Lig_chan-Glu_bd"/>
    <property type="match status" value="1"/>
</dbReference>
<feature type="transmembrane region" description="Helical" evidence="12">
    <location>
        <begin position="787"/>
        <end position="808"/>
    </location>
</feature>
<dbReference type="SUPFAM" id="SSF53850">
    <property type="entry name" value="Periplasmic binding protein-like II"/>
    <property type="match status" value="1"/>
</dbReference>
<comment type="caution">
    <text evidence="16">The sequence shown here is derived from an EMBL/GenBank/DDBJ whole genome shotgun (WGS) entry which is preliminary data.</text>
</comment>
<evidence type="ECO:0000256" key="2">
    <source>
        <dbReference type="ARBA" id="ARBA00022448"/>
    </source>
</evidence>
<keyword evidence="11" id="KW-0407">Ion channel</keyword>
<dbReference type="Proteomes" id="UP001347796">
    <property type="component" value="Unassembled WGS sequence"/>
</dbReference>
<reference evidence="16 17" key="1">
    <citation type="submission" date="2024-01" db="EMBL/GenBank/DDBJ databases">
        <title>The genome of the rayed Mediterranean limpet Patella caerulea (Linnaeus, 1758).</title>
        <authorList>
            <person name="Anh-Thu Weber A."/>
            <person name="Halstead-Nussloch G."/>
        </authorList>
    </citation>
    <scope>NUCLEOTIDE SEQUENCE [LARGE SCALE GENOMIC DNA]</scope>
    <source>
        <strain evidence="16">AATW-2023a</strain>
        <tissue evidence="16">Whole specimen</tissue>
    </source>
</reference>
<keyword evidence="17" id="KW-1185">Reference proteome</keyword>
<dbReference type="InterPro" id="IPR001320">
    <property type="entry name" value="Iontro_rcpt_C"/>
</dbReference>
<dbReference type="GO" id="GO:0015276">
    <property type="term" value="F:ligand-gated monoatomic ion channel activity"/>
    <property type="evidence" value="ECO:0007669"/>
    <property type="project" value="InterPro"/>
</dbReference>
<feature type="chain" id="PRO_5042948904" evidence="13">
    <location>
        <begin position="24"/>
        <end position="829"/>
    </location>
</feature>
<dbReference type="Pfam" id="PF00060">
    <property type="entry name" value="Lig_chan"/>
    <property type="match status" value="1"/>
</dbReference>
<dbReference type="Pfam" id="PF10613">
    <property type="entry name" value="Lig_chan-Glu_bd"/>
    <property type="match status" value="1"/>
</dbReference>
<protein>
    <submittedName>
        <fullName evidence="16">Uncharacterized protein</fullName>
    </submittedName>
</protein>
<dbReference type="Gene3D" id="3.40.50.2300">
    <property type="match status" value="1"/>
</dbReference>
<feature type="signal peptide" evidence="13">
    <location>
        <begin position="1"/>
        <end position="23"/>
    </location>
</feature>
<evidence type="ECO:0000259" key="14">
    <source>
        <dbReference type="SMART" id="SM00079"/>
    </source>
</evidence>
<dbReference type="Gene3D" id="1.10.287.70">
    <property type="match status" value="1"/>
</dbReference>
<keyword evidence="2" id="KW-0813">Transport</keyword>
<evidence type="ECO:0000256" key="9">
    <source>
        <dbReference type="ARBA" id="ARBA00023180"/>
    </source>
</evidence>
<dbReference type="InterPro" id="IPR052192">
    <property type="entry name" value="Insect_Ionotropic_Sensory_Rcpt"/>
</dbReference>
<dbReference type="EMBL" id="JAZGQO010000007">
    <property type="protein sequence ID" value="KAK6182170.1"/>
    <property type="molecule type" value="Genomic_DNA"/>
</dbReference>
<dbReference type="SMART" id="SM00079">
    <property type="entry name" value="PBPe"/>
    <property type="match status" value="1"/>
</dbReference>
<evidence type="ECO:0000256" key="13">
    <source>
        <dbReference type="SAM" id="SignalP"/>
    </source>
</evidence>
<evidence type="ECO:0000256" key="7">
    <source>
        <dbReference type="ARBA" id="ARBA00023136"/>
    </source>
</evidence>
<evidence type="ECO:0000256" key="5">
    <source>
        <dbReference type="ARBA" id="ARBA00022989"/>
    </source>
</evidence>
<evidence type="ECO:0000313" key="16">
    <source>
        <dbReference type="EMBL" id="KAK6182170.1"/>
    </source>
</evidence>
<dbReference type="AlphaFoldDB" id="A0AAN8JTF2"/>
<evidence type="ECO:0000256" key="3">
    <source>
        <dbReference type="ARBA" id="ARBA00022475"/>
    </source>
</evidence>
<keyword evidence="7 12" id="KW-0472">Membrane</keyword>
<dbReference type="PANTHER" id="PTHR42643">
    <property type="entry name" value="IONOTROPIC RECEPTOR 20A-RELATED"/>
    <property type="match status" value="1"/>
</dbReference>
<dbReference type="PANTHER" id="PTHR42643:SF24">
    <property type="entry name" value="IONOTROPIC RECEPTOR 60A"/>
    <property type="match status" value="1"/>
</dbReference>
<feature type="transmembrane region" description="Helical" evidence="12">
    <location>
        <begin position="572"/>
        <end position="588"/>
    </location>
</feature>
<accession>A0AAN8JTF2</accession>
<evidence type="ECO:0000256" key="6">
    <source>
        <dbReference type="ARBA" id="ARBA00023065"/>
    </source>
</evidence>
<feature type="domain" description="Ionotropic glutamate receptor L-glutamate and glycine-binding" evidence="15">
    <location>
        <begin position="418"/>
        <end position="478"/>
    </location>
</feature>
<evidence type="ECO:0000256" key="11">
    <source>
        <dbReference type="ARBA" id="ARBA00023303"/>
    </source>
</evidence>
<keyword evidence="10" id="KW-1071">Ligand-gated ion channel</keyword>
<feature type="transmembrane region" description="Helical" evidence="12">
    <location>
        <begin position="532"/>
        <end position="552"/>
    </location>
</feature>
<comment type="subcellular location">
    <subcellularLocation>
        <location evidence="1">Cell membrane</location>
        <topology evidence="1">Multi-pass membrane protein</topology>
    </subcellularLocation>
</comment>
<name>A0AAN8JTF2_PATCE</name>
<feature type="domain" description="Ionotropic glutamate receptor C-terminal" evidence="14">
    <location>
        <begin position="408"/>
        <end position="765"/>
    </location>
</feature>
<evidence type="ECO:0000256" key="8">
    <source>
        <dbReference type="ARBA" id="ARBA00023170"/>
    </source>
</evidence>
<proteinExistence type="predicted"/>
<dbReference type="InterPro" id="IPR019594">
    <property type="entry name" value="Glu/Gly-bd"/>
</dbReference>
<dbReference type="GO" id="GO:0050906">
    <property type="term" value="P:detection of stimulus involved in sensory perception"/>
    <property type="evidence" value="ECO:0007669"/>
    <property type="project" value="UniProtKB-ARBA"/>
</dbReference>
<keyword evidence="13" id="KW-0732">Signal</keyword>
<evidence type="ECO:0000256" key="4">
    <source>
        <dbReference type="ARBA" id="ARBA00022692"/>
    </source>
</evidence>
<evidence type="ECO:0000259" key="15">
    <source>
        <dbReference type="SMART" id="SM00918"/>
    </source>
</evidence>
<evidence type="ECO:0000256" key="1">
    <source>
        <dbReference type="ARBA" id="ARBA00004651"/>
    </source>
</evidence>
<evidence type="ECO:0000313" key="17">
    <source>
        <dbReference type="Proteomes" id="UP001347796"/>
    </source>
</evidence>